<evidence type="ECO:0000313" key="2">
    <source>
        <dbReference type="Proteomes" id="UP000030710"/>
    </source>
</evidence>
<dbReference type="STRING" id="1238425.J07HQW2_02653"/>
<protein>
    <submittedName>
        <fullName evidence="1">Uncharacterized protein</fullName>
    </submittedName>
</protein>
<organism evidence="1 2">
    <name type="scientific">Haloquadratum walsbyi J07HQW2</name>
    <dbReference type="NCBI Taxonomy" id="1238425"/>
    <lineage>
        <taxon>Archaea</taxon>
        <taxon>Methanobacteriati</taxon>
        <taxon>Methanobacteriota</taxon>
        <taxon>Stenosarchaea group</taxon>
        <taxon>Halobacteria</taxon>
        <taxon>Halobacteriales</taxon>
        <taxon>Haloferacaceae</taxon>
        <taxon>Haloquadratum</taxon>
    </lineage>
</organism>
<dbReference type="HOGENOM" id="CLU_2695689_0_0_2"/>
<dbReference type="AlphaFoldDB" id="U1PQY9"/>
<dbReference type="Proteomes" id="UP000030710">
    <property type="component" value="Unassembled WGS sequence"/>
</dbReference>
<accession>U1PQY9</accession>
<gene>
    <name evidence="1" type="ORF">J07HQW2_02653</name>
</gene>
<reference evidence="1 2" key="1">
    <citation type="journal article" date="2013" name="PLoS ONE">
        <title>Assembly-driven community genomics of a hypersaline microbial ecosystem.</title>
        <authorList>
            <person name="Podell S."/>
            <person name="Ugalde J.A."/>
            <person name="Narasingarao P."/>
            <person name="Banfield J.F."/>
            <person name="Heidelberg K.B."/>
            <person name="Allen E.E."/>
        </authorList>
    </citation>
    <scope>NUCLEOTIDE SEQUENCE [LARGE SCALE GENOMIC DNA]</scope>
    <source>
        <strain evidence="2">J07HQW2</strain>
    </source>
</reference>
<dbReference type="EMBL" id="KE356561">
    <property type="protein sequence ID" value="ERG96182.1"/>
    <property type="molecule type" value="Genomic_DNA"/>
</dbReference>
<evidence type="ECO:0000313" key="1">
    <source>
        <dbReference type="EMBL" id="ERG96182.1"/>
    </source>
</evidence>
<sequence>MKESSKSLDGKYQQCLIDGVESILLQDGVSVTLEYVYETNPSRLEQFTQLLQHQSHPSAQPHIQEVYRARLQT</sequence>
<name>U1PQY9_9EURY</name>
<proteinExistence type="predicted"/>